<dbReference type="CDD" id="cd07724">
    <property type="entry name" value="POD-like_MBL-fold"/>
    <property type="match status" value="1"/>
</dbReference>
<dbReference type="PANTHER" id="PTHR43084">
    <property type="entry name" value="PERSULFIDE DIOXYGENASE ETHE1"/>
    <property type="match status" value="1"/>
</dbReference>
<evidence type="ECO:0000259" key="2">
    <source>
        <dbReference type="PROSITE" id="PS50206"/>
    </source>
</evidence>
<comment type="caution">
    <text evidence="3">The sequence shown here is derived from an EMBL/GenBank/DDBJ whole genome shotgun (WGS) entry which is preliminary data.</text>
</comment>
<dbReference type="Pfam" id="PF00753">
    <property type="entry name" value="Lactamase_B"/>
    <property type="match status" value="1"/>
</dbReference>
<dbReference type="Gene3D" id="3.40.250.10">
    <property type="entry name" value="Rhodanese-like domain"/>
    <property type="match status" value="2"/>
</dbReference>
<dbReference type="Proteomes" id="UP001484097">
    <property type="component" value="Unassembled WGS sequence"/>
</dbReference>
<evidence type="ECO:0000313" key="4">
    <source>
        <dbReference type="Proteomes" id="UP001484097"/>
    </source>
</evidence>
<dbReference type="InterPro" id="IPR044528">
    <property type="entry name" value="POD-like_MBL-fold"/>
</dbReference>
<dbReference type="CDD" id="cd00158">
    <property type="entry name" value="RHOD"/>
    <property type="match status" value="1"/>
</dbReference>
<dbReference type="SMART" id="SM00450">
    <property type="entry name" value="RHOD"/>
    <property type="match status" value="1"/>
</dbReference>
<dbReference type="InterPro" id="IPR001279">
    <property type="entry name" value="Metallo-B-lactamas"/>
</dbReference>
<dbReference type="RefSeq" id="WP_347918026.1">
    <property type="nucleotide sequence ID" value="NZ_JBDXMX010000001.1"/>
</dbReference>
<organism evidence="3 4">
    <name type="scientific">Citricoccus nitrophenolicus</name>
    <dbReference type="NCBI Taxonomy" id="863575"/>
    <lineage>
        <taxon>Bacteria</taxon>
        <taxon>Bacillati</taxon>
        <taxon>Actinomycetota</taxon>
        <taxon>Actinomycetes</taxon>
        <taxon>Micrococcales</taxon>
        <taxon>Micrococcaceae</taxon>
        <taxon>Citricoccus</taxon>
    </lineage>
</organism>
<dbReference type="PROSITE" id="PS50206">
    <property type="entry name" value="RHODANESE_3"/>
    <property type="match status" value="1"/>
</dbReference>
<dbReference type="SMART" id="SM00849">
    <property type="entry name" value="Lactamase_B"/>
    <property type="match status" value="1"/>
</dbReference>
<keyword evidence="4" id="KW-1185">Reference proteome</keyword>
<dbReference type="PANTHER" id="PTHR43084:SF1">
    <property type="entry name" value="PERSULFIDE DIOXYGENASE ETHE1, MITOCHONDRIAL"/>
    <property type="match status" value="1"/>
</dbReference>
<dbReference type="SUPFAM" id="SSF52821">
    <property type="entry name" value="Rhodanese/Cell cycle control phosphatase"/>
    <property type="match status" value="2"/>
</dbReference>
<dbReference type="SUPFAM" id="SSF56281">
    <property type="entry name" value="Metallo-hydrolase/oxidoreductase"/>
    <property type="match status" value="1"/>
</dbReference>
<name>A0ABV0ID93_9MICC</name>
<accession>A0ABV0ID93</accession>
<reference evidence="3 4" key="1">
    <citation type="submission" date="2024-05" db="EMBL/GenBank/DDBJ databases">
        <authorList>
            <person name="Yi C."/>
        </authorList>
    </citation>
    <scope>NUCLEOTIDE SEQUENCE [LARGE SCALE GENOMIC DNA]</scope>
    <source>
        <strain evidence="3 4">XS13</strain>
    </source>
</reference>
<dbReference type="EMBL" id="JBDXMX010000001">
    <property type="protein sequence ID" value="MEO9246112.1"/>
    <property type="molecule type" value="Genomic_DNA"/>
</dbReference>
<gene>
    <name evidence="3" type="ORF">ABDK96_00235</name>
</gene>
<evidence type="ECO:0000313" key="3">
    <source>
        <dbReference type="EMBL" id="MEO9246112.1"/>
    </source>
</evidence>
<proteinExistence type="predicted"/>
<dbReference type="InterPro" id="IPR051682">
    <property type="entry name" value="Mito_Persulfide_Diox"/>
</dbReference>
<dbReference type="Pfam" id="PF00581">
    <property type="entry name" value="Rhodanese"/>
    <property type="match status" value="1"/>
</dbReference>
<feature type="domain" description="Rhodanese" evidence="2">
    <location>
        <begin position="382"/>
        <end position="465"/>
    </location>
</feature>
<sequence length="477" mass="51041">MLLERIYDHDLAQASYLIGCQAAGQAIVVDPRRDIEEYLDLAARHGMAVTAVTETHIHADYLSGSRELAAATGATLYVSAEGGTDWQYRFEAERLTDGDSITLGNLTLTALHTPGHTPEHLSYLVTDGAVTDQPGYLLSGDFVFSGDLGRPDLLDEAAGGVDTRYEGARQLFASLQDVFLRLPDHVQVFPGHGAGSACGRTLGSLPSTSVGYERLYSWWGPRLAAGDEQGFIVELLDGQPDAHAYFGRMKRQNRQGPEVLGTRGDLEELDAATVAAGLEDGSLVLMDTRSVDAVHAGTVLRSLSLPNPGKTASHGAWAYDPERDSTPIVLLAADADQARVYWDHLVRVGVDRVAGYLPSIEGLPAVTPTVVSPAELESTDCVLLLDVRGKGEHADGHIPGSQQLNAGRVLWNQDSLPHEGTIVTYCQTGVRNSVAASALRRAGFTVAELDGSYVGWSRWHREQGHDAGRSPAASGVA</sequence>
<evidence type="ECO:0000256" key="1">
    <source>
        <dbReference type="ARBA" id="ARBA00022723"/>
    </source>
</evidence>
<dbReference type="InterPro" id="IPR036873">
    <property type="entry name" value="Rhodanese-like_dom_sf"/>
</dbReference>
<dbReference type="Gene3D" id="3.60.15.10">
    <property type="entry name" value="Ribonuclease Z/Hydroxyacylglutathione hydrolase-like"/>
    <property type="match status" value="1"/>
</dbReference>
<dbReference type="InterPro" id="IPR036866">
    <property type="entry name" value="RibonucZ/Hydroxyglut_hydro"/>
</dbReference>
<keyword evidence="1" id="KW-0479">Metal-binding</keyword>
<dbReference type="InterPro" id="IPR001763">
    <property type="entry name" value="Rhodanese-like_dom"/>
</dbReference>
<protein>
    <submittedName>
        <fullName evidence="3">MBL fold metallo-hydrolase</fullName>
    </submittedName>
</protein>